<dbReference type="InterPro" id="IPR011050">
    <property type="entry name" value="Pectin_lyase_fold/virulence"/>
</dbReference>
<dbReference type="InterPro" id="IPR054550">
    <property type="entry name" value="Mala_s_1-like"/>
</dbReference>
<dbReference type="GO" id="GO:0004650">
    <property type="term" value="F:polygalacturonase activity"/>
    <property type="evidence" value="ECO:0007669"/>
    <property type="project" value="InterPro"/>
</dbReference>
<evidence type="ECO:0000313" key="4">
    <source>
        <dbReference type="EMBL" id="TRX91403.1"/>
    </source>
</evidence>
<dbReference type="InterPro" id="IPR039279">
    <property type="entry name" value="QRT3-like"/>
</dbReference>
<sequence>MWAISRVALLCVCLTSHYLAVSASPLSTSSQDAYRASVTSRQPSLSSFITARNASSSDIEAAQEIVKDAIAKMTVLNKARLAKPLRNNFKLKPGTKASKRDDSGPKLLEITDDIARAAALVAELEANPANETSGTPAPVAKRAGTFWLENIAHKGTVPWGNDASYKVFRHVVNDYGADPTGVRDSTQAIQNAISDGKRCGTACNGSTTKNAIVYFPPGRYLVSSSISVYFGTQIIGDANNWPTLVAAGSFVGLGVLSTDVYVGGVGPDGNDNEWYINTARFYSQIRNIKIDITATNAGASVAALHYQVAQATTLENVEIIANSATTQQGIYAENGSGGVISDITFTGGNFGIYGGSQQFSAARLTFNGCNTAVQLIWDWGWVWKSITVNNAQVGFRLYNDNDKTSFGSVTIVDSVFTNIRDSAIEMAAPVDARNSGFTGLVLDNVNLGAKIQDHWDSTVILAAGYYKNYIMGAVYQADKRVWTTGSVDYTREATLLGSSVSGLQVTPYFERKRNQYTDKSAADFVHLKDQGAKGDGSTDDTAAVQNAFNKYGDGSKIIYVDAGTYILTNTVTIPKNAKIVGETWSQFAASGSKFSDATKPVVMLKVGNDGDVGGVEMQDLILTSKGPTPGVILVEWNVQASSNGAAALWDVHVRLGGATGTELTPAECPAITTGTNPPSCQVASMLLHVTKNASGYFENMWLWVSDHMVDDPDLTDPVNNLVQNTVYSARGALIESQKATWLYGTASEHSVFYQYNFNGARNIYTTFLQTESPYYQPTPKPPAPFNNAVGAISGDPDYSCNGSDADGCDESWAVIMRNSQNIHIGAAGTYSWFSTYTQNCVDQHSCQKSLWLLDNNYDNNRLENIVAIGVKNIIVSHSGTAITSDANLAVTSHPEWAHISLYEVPSIVFGQDRLARSVVYDGSGCDDFHSRKLCDTMIRYATVNILLVIFFLSEKKRFAVGADEAMDKRQAERDPVPTPPKNSDLKNDSAIFDESRTLGRALRELLLPSSQLLGFDPNSSLAEALLQLIKRSDARLYKENRCRYSMARGRSLEPSAVASEKIMSATRIATPQTLKIITNSAHNIGALYNASVVVYDPYKEIVVSTIEFPNITRTVPFHIGGVAWDPYGSKRTTNKSEDEITILVDAAPAHETAGKDVSGDNYVIRYSATTGETLWSVNLTAVSRGRYGGPQDIEHDDRENIYVLGTYPGTLLRVPGDGSAVEEWYVPAADSSGAIEHAIVGYTGLAAIDGSTLLVSDARNNSADGGALYKFDTTARKGTPIPVPIAYPGNRSADVIRPADAIYLPSKYDNEVLLITEHDRGVSVLRSRKGSQWRDAEFLGRIPNAPEVAAAGGLVTAAVEIAGSVFMVEEWFTDPLVPGTTAGNRTSFPLVDITAQLDASYAPEHQAIDKTEYQTREGYRYWNSSI</sequence>
<evidence type="ECO:0000313" key="5">
    <source>
        <dbReference type="Proteomes" id="UP000319160"/>
    </source>
</evidence>
<feature type="chain" id="PRO_5022151057" description="Rhamnogalacturonase A/B/Epimerase-like pectate lyase domain-containing protein" evidence="2">
    <location>
        <begin position="24"/>
        <end position="1426"/>
    </location>
</feature>
<evidence type="ECO:0000256" key="2">
    <source>
        <dbReference type="SAM" id="SignalP"/>
    </source>
</evidence>
<dbReference type="InterPro" id="IPR024535">
    <property type="entry name" value="RHGA/B-epi-like_pectate_lyase"/>
</dbReference>
<gene>
    <name evidence="4" type="ORF">FHL15_007627</name>
</gene>
<dbReference type="CDD" id="cd12811">
    <property type="entry name" value="MALA"/>
    <property type="match status" value="1"/>
</dbReference>
<keyword evidence="5" id="KW-1185">Reference proteome</keyword>
<dbReference type="InterPro" id="IPR012334">
    <property type="entry name" value="Pectin_lyas_fold"/>
</dbReference>
<feature type="compositionally biased region" description="Basic and acidic residues" evidence="1">
    <location>
        <begin position="966"/>
        <end position="975"/>
    </location>
</feature>
<feature type="signal peptide" evidence="2">
    <location>
        <begin position="1"/>
        <end position="23"/>
    </location>
</feature>
<name>A0A553HTW6_9PEZI</name>
<dbReference type="SUPFAM" id="SSF51126">
    <property type="entry name" value="Pectin lyase-like"/>
    <property type="match status" value="2"/>
</dbReference>
<proteinExistence type="predicted"/>
<dbReference type="STRING" id="2512241.A0A553HTW6"/>
<reference evidence="5" key="1">
    <citation type="submission" date="2019-06" db="EMBL/GenBank/DDBJ databases">
        <title>Draft genome sequence of the griseofulvin-producing fungus Xylaria cubensis strain G536.</title>
        <authorList>
            <person name="Mead M.E."/>
            <person name="Raja H.A."/>
            <person name="Steenwyk J.L."/>
            <person name="Knowles S.L."/>
            <person name="Oberlies N.H."/>
            <person name="Rokas A."/>
        </authorList>
    </citation>
    <scope>NUCLEOTIDE SEQUENCE [LARGE SCALE GENOMIC DNA]</scope>
    <source>
        <strain evidence="5">G536</strain>
    </source>
</reference>
<accession>A0A553HTW6</accession>
<dbReference type="OrthoDB" id="1046782at2759"/>
<dbReference type="PANTHER" id="PTHR33928">
    <property type="entry name" value="POLYGALACTURONASE QRT3"/>
    <property type="match status" value="1"/>
</dbReference>
<dbReference type="Proteomes" id="UP000319160">
    <property type="component" value="Unassembled WGS sequence"/>
</dbReference>
<dbReference type="SUPFAM" id="SSF63825">
    <property type="entry name" value="YWTD domain"/>
    <property type="match status" value="1"/>
</dbReference>
<dbReference type="Pfam" id="PF12708">
    <property type="entry name" value="Pect-lyase_RHGA_epim"/>
    <property type="match status" value="2"/>
</dbReference>
<comment type="caution">
    <text evidence="4">The sequence shown here is derived from an EMBL/GenBank/DDBJ whole genome shotgun (WGS) entry which is preliminary data.</text>
</comment>
<protein>
    <recommendedName>
        <fullName evidence="3">Rhamnogalacturonase A/B/Epimerase-like pectate lyase domain-containing protein</fullName>
    </recommendedName>
</protein>
<dbReference type="Gene3D" id="2.160.20.10">
    <property type="entry name" value="Single-stranded right-handed beta-helix, Pectin lyase-like"/>
    <property type="match status" value="2"/>
</dbReference>
<dbReference type="EMBL" id="VFLP01000045">
    <property type="protein sequence ID" value="TRX91403.1"/>
    <property type="molecule type" value="Genomic_DNA"/>
</dbReference>
<keyword evidence="2" id="KW-0732">Signal</keyword>
<dbReference type="PANTHER" id="PTHR33928:SF2">
    <property type="entry name" value="PECTATE LYASE SUPERFAMILY PROTEIN DOMAIN-CONTAINING PROTEIN-RELATED"/>
    <property type="match status" value="1"/>
</dbReference>
<feature type="domain" description="Rhamnogalacturonase A/B/Epimerase-like pectate lyase" evidence="3">
    <location>
        <begin position="172"/>
        <end position="395"/>
    </location>
</feature>
<feature type="domain" description="Rhamnogalacturonase A/B/Epimerase-like pectate lyase" evidence="3">
    <location>
        <begin position="524"/>
        <end position="586"/>
    </location>
</feature>
<feature type="region of interest" description="Disordered" evidence="1">
    <location>
        <begin position="966"/>
        <end position="989"/>
    </location>
</feature>
<dbReference type="CDD" id="cd23668">
    <property type="entry name" value="GH55_beta13glucanase-like"/>
    <property type="match status" value="1"/>
</dbReference>
<evidence type="ECO:0000259" key="3">
    <source>
        <dbReference type="Pfam" id="PF12708"/>
    </source>
</evidence>
<evidence type="ECO:0000256" key="1">
    <source>
        <dbReference type="SAM" id="MobiDB-lite"/>
    </source>
</evidence>
<organism evidence="4 5">
    <name type="scientific">Xylaria flabelliformis</name>
    <dbReference type="NCBI Taxonomy" id="2512241"/>
    <lineage>
        <taxon>Eukaryota</taxon>
        <taxon>Fungi</taxon>
        <taxon>Dikarya</taxon>
        <taxon>Ascomycota</taxon>
        <taxon>Pezizomycotina</taxon>
        <taxon>Sordariomycetes</taxon>
        <taxon>Xylariomycetidae</taxon>
        <taxon>Xylariales</taxon>
        <taxon>Xylariaceae</taxon>
        <taxon>Xylaria</taxon>
    </lineage>
</organism>